<dbReference type="Pfam" id="PF00202">
    <property type="entry name" value="Aminotran_3"/>
    <property type="match status" value="1"/>
</dbReference>
<dbReference type="InterPro" id="IPR015424">
    <property type="entry name" value="PyrdxlP-dep_Trfase"/>
</dbReference>
<dbReference type="PROSITE" id="PS00600">
    <property type="entry name" value="AA_TRANSFER_CLASS_3"/>
    <property type="match status" value="1"/>
</dbReference>
<dbReference type="GO" id="GO:0005739">
    <property type="term" value="C:mitochondrion"/>
    <property type="evidence" value="ECO:0007669"/>
    <property type="project" value="TreeGrafter"/>
</dbReference>
<dbReference type="InterPro" id="IPR005814">
    <property type="entry name" value="Aminotrans_3"/>
</dbReference>
<proteinExistence type="inferred from homology"/>
<dbReference type="PIRSF" id="PIRSF000521">
    <property type="entry name" value="Transaminase_4ab_Lys_Orn"/>
    <property type="match status" value="1"/>
</dbReference>
<dbReference type="InterPro" id="IPR015421">
    <property type="entry name" value="PyrdxlP-dep_Trfase_major"/>
</dbReference>
<dbReference type="AlphaFoldDB" id="A0A382FAY9"/>
<dbReference type="Gene3D" id="3.40.640.10">
    <property type="entry name" value="Type I PLP-dependent aspartate aminotransferase-like (Major domain)"/>
    <property type="match status" value="1"/>
</dbReference>
<sequence>VDSDLKADARELLIRYGGDAFPNLFRTAKGSIVTDSEGREILDFTSGQMCATLGHNHPAITAAIRQSCDTALHLFSGMIPEPVVKLARALADWLPSPLRKSLFLNTGSESNEAALRLAKLATGGYEVLALGGSWHGTTGGSAAATFASDRRGYGPKVPGSHVIPEPNAYRCPIEHCHDACDMSCLRVGLKMFDMASDGAPAAIIAEPVISAGGVIVPPAGYFGRLHDAALERGMLLIFDEAQTAFGRVGATCSAMKLGVTPDIMTLSKTLGGGLPLAATVTSPDIEERAHAAGFSFYTSHVSDPLPASVGLAVLQTIRQEDLIARAVEMGDYLTAQLRELQQCHEAIGDVRGQGLLLGVELVTD</sequence>
<gene>
    <name evidence="3" type="ORF">METZ01_LOCUS212954</name>
</gene>
<name>A0A382FAY9_9ZZZZ</name>
<protein>
    <recommendedName>
        <fullName evidence="4">Aspartate aminotransferase family protein</fullName>
    </recommendedName>
</protein>
<dbReference type="GO" id="GO:0008483">
    <property type="term" value="F:transaminase activity"/>
    <property type="evidence" value="ECO:0007669"/>
    <property type="project" value="InterPro"/>
</dbReference>
<reference evidence="3" key="1">
    <citation type="submission" date="2018-05" db="EMBL/GenBank/DDBJ databases">
        <authorList>
            <person name="Lanie J.A."/>
            <person name="Ng W.-L."/>
            <person name="Kazmierczak K.M."/>
            <person name="Andrzejewski T.M."/>
            <person name="Davidsen T.M."/>
            <person name="Wayne K.J."/>
            <person name="Tettelin H."/>
            <person name="Glass J.I."/>
            <person name="Rusch D."/>
            <person name="Podicherti R."/>
            <person name="Tsui H.-C.T."/>
            <person name="Winkler M.E."/>
        </authorList>
    </citation>
    <scope>NUCLEOTIDE SEQUENCE</scope>
</reference>
<dbReference type="EMBL" id="UINC01048945">
    <property type="protein sequence ID" value="SVB60100.1"/>
    <property type="molecule type" value="Genomic_DNA"/>
</dbReference>
<keyword evidence="2" id="KW-0663">Pyridoxal phosphate</keyword>
<comment type="similarity">
    <text evidence="1">Belongs to the class-III pyridoxal-phosphate-dependent aminotransferase family.</text>
</comment>
<organism evidence="3">
    <name type="scientific">marine metagenome</name>
    <dbReference type="NCBI Taxonomy" id="408172"/>
    <lineage>
        <taxon>unclassified sequences</taxon>
        <taxon>metagenomes</taxon>
        <taxon>ecological metagenomes</taxon>
    </lineage>
</organism>
<evidence type="ECO:0000313" key="3">
    <source>
        <dbReference type="EMBL" id="SVB60100.1"/>
    </source>
</evidence>
<dbReference type="Gene3D" id="3.90.1150.10">
    <property type="entry name" value="Aspartate Aminotransferase, domain 1"/>
    <property type="match status" value="1"/>
</dbReference>
<dbReference type="InterPro" id="IPR015422">
    <property type="entry name" value="PyrdxlP-dep_Trfase_small"/>
</dbReference>
<dbReference type="InterPro" id="IPR049704">
    <property type="entry name" value="Aminotrans_3_PPA_site"/>
</dbReference>
<dbReference type="GO" id="GO:0030170">
    <property type="term" value="F:pyridoxal phosphate binding"/>
    <property type="evidence" value="ECO:0007669"/>
    <property type="project" value="InterPro"/>
</dbReference>
<dbReference type="CDD" id="cd00610">
    <property type="entry name" value="OAT_like"/>
    <property type="match status" value="1"/>
</dbReference>
<dbReference type="PANTHER" id="PTHR45688">
    <property type="match status" value="1"/>
</dbReference>
<evidence type="ECO:0000256" key="1">
    <source>
        <dbReference type="ARBA" id="ARBA00008954"/>
    </source>
</evidence>
<dbReference type="SUPFAM" id="SSF53383">
    <property type="entry name" value="PLP-dependent transferases"/>
    <property type="match status" value="1"/>
</dbReference>
<feature type="non-terminal residue" evidence="3">
    <location>
        <position position="364"/>
    </location>
</feature>
<dbReference type="PANTHER" id="PTHR45688:SF13">
    <property type="entry name" value="ALANINE--GLYOXYLATE AMINOTRANSFERASE 2-LIKE"/>
    <property type="match status" value="1"/>
</dbReference>
<accession>A0A382FAY9</accession>
<evidence type="ECO:0000256" key="2">
    <source>
        <dbReference type="ARBA" id="ARBA00022898"/>
    </source>
</evidence>
<feature type="non-terminal residue" evidence="3">
    <location>
        <position position="1"/>
    </location>
</feature>
<evidence type="ECO:0008006" key="4">
    <source>
        <dbReference type="Google" id="ProtNLM"/>
    </source>
</evidence>